<keyword evidence="1" id="KW-0472">Membrane</keyword>
<feature type="transmembrane region" description="Helical" evidence="1">
    <location>
        <begin position="43"/>
        <end position="67"/>
    </location>
</feature>
<evidence type="ECO:0000313" key="2">
    <source>
        <dbReference type="Proteomes" id="UP000036681"/>
    </source>
</evidence>
<proteinExistence type="predicted"/>
<protein>
    <submittedName>
        <fullName evidence="3">Transmembrane protein</fullName>
    </submittedName>
</protein>
<accession>A0A0M3HN41</accession>
<name>A0A0M3HN41_ASCLU</name>
<dbReference type="WBParaSite" id="ALUE_0000304701-mRNA-1">
    <property type="protein sequence ID" value="ALUE_0000304701-mRNA-1"/>
    <property type="gene ID" value="ALUE_0000304701"/>
</dbReference>
<keyword evidence="1" id="KW-0812">Transmembrane</keyword>
<dbReference type="Proteomes" id="UP000036681">
    <property type="component" value="Unplaced"/>
</dbReference>
<evidence type="ECO:0000313" key="3">
    <source>
        <dbReference type="WBParaSite" id="ALUE_0000304701-mRNA-1"/>
    </source>
</evidence>
<keyword evidence="2" id="KW-1185">Reference proteome</keyword>
<organism evidence="2 3">
    <name type="scientific">Ascaris lumbricoides</name>
    <name type="common">Giant roundworm</name>
    <dbReference type="NCBI Taxonomy" id="6252"/>
    <lineage>
        <taxon>Eukaryota</taxon>
        <taxon>Metazoa</taxon>
        <taxon>Ecdysozoa</taxon>
        <taxon>Nematoda</taxon>
        <taxon>Chromadorea</taxon>
        <taxon>Rhabditida</taxon>
        <taxon>Spirurina</taxon>
        <taxon>Ascaridomorpha</taxon>
        <taxon>Ascaridoidea</taxon>
        <taxon>Ascarididae</taxon>
        <taxon>Ascaris</taxon>
    </lineage>
</organism>
<evidence type="ECO:0000256" key="1">
    <source>
        <dbReference type="SAM" id="Phobius"/>
    </source>
</evidence>
<dbReference type="AlphaFoldDB" id="A0A0M3HN41"/>
<keyword evidence="1" id="KW-1133">Transmembrane helix</keyword>
<reference evidence="3" key="1">
    <citation type="submission" date="2017-02" db="UniProtKB">
        <authorList>
            <consortium name="WormBaseParasite"/>
        </authorList>
    </citation>
    <scope>IDENTIFICATION</scope>
</reference>
<sequence>MSRYDAYSREEQKAFINGLLGIIYDNYDTTRRVQATVDGIHRIVITILVILLLCVTAAIVIACVIGCRRYQANARQSLRPKSAPIEI</sequence>